<evidence type="ECO:0000313" key="3">
    <source>
        <dbReference type="Proteomes" id="UP000245712"/>
    </source>
</evidence>
<organism evidence="2 3">
    <name type="scientific">Paraburkholderia unamae</name>
    <dbReference type="NCBI Taxonomy" id="219649"/>
    <lineage>
        <taxon>Bacteria</taxon>
        <taxon>Pseudomonadati</taxon>
        <taxon>Pseudomonadota</taxon>
        <taxon>Betaproteobacteria</taxon>
        <taxon>Burkholderiales</taxon>
        <taxon>Burkholderiaceae</taxon>
        <taxon>Paraburkholderia</taxon>
    </lineage>
</organism>
<feature type="domain" description="Glycosyltransferase subfamily 4-like N-terminal" evidence="1">
    <location>
        <begin position="12"/>
        <end position="184"/>
    </location>
</feature>
<dbReference type="Gene3D" id="3.40.50.2000">
    <property type="entry name" value="Glycogen Phosphorylase B"/>
    <property type="match status" value="2"/>
</dbReference>
<dbReference type="Pfam" id="PF13439">
    <property type="entry name" value="Glyco_transf_4"/>
    <property type="match status" value="1"/>
</dbReference>
<proteinExistence type="predicted"/>
<gene>
    <name evidence="2" type="ORF">C7402_114193</name>
</gene>
<dbReference type="Pfam" id="PF13692">
    <property type="entry name" value="Glyco_trans_1_4"/>
    <property type="match status" value="1"/>
</dbReference>
<keyword evidence="3" id="KW-1185">Reference proteome</keyword>
<dbReference type="CDD" id="cd03807">
    <property type="entry name" value="GT4_WbnK-like"/>
    <property type="match status" value="1"/>
</dbReference>
<sequence length="387" mass="42866">MKIVHIISGLGVGGAETTLLSLVRHTQNTDVIHTVICLSALAPLASDFIDAGAKVRILGMHHSRPNPGAFVRLTKWILEEEPSAVQTWMYHADLIGGIATKIANVIKRIRRTHPLPKLVWGIHRSEVPTRHSAITRYTARLCSILSRYIPDQIVCCAEAARLSHIQFGYDSEKMTVIHNGFDTAKFSPNPEMRLAMLTACHLPNDSLLIGIVGRFNPAKDYDNFLRAAAIAATRLPHARFLMVGKDVDNSNHTLCERIEELGLTDKVTLLGPRRDVVQLMPAFDFLCLSSRTEGFPTVVGEAMASGTPCVATNVGDTALLVGETGIIVPPADSTALGLALEKMGLATYEKRAEYSMHARRRIIENFSIRSCWDRYFRIYSENKSRIR</sequence>
<evidence type="ECO:0000259" key="1">
    <source>
        <dbReference type="Pfam" id="PF13439"/>
    </source>
</evidence>
<comment type="caution">
    <text evidence="2">The sequence shown here is derived from an EMBL/GenBank/DDBJ whole genome shotgun (WGS) entry which is preliminary data.</text>
</comment>
<dbReference type="InterPro" id="IPR028098">
    <property type="entry name" value="Glyco_trans_4-like_N"/>
</dbReference>
<dbReference type="PANTHER" id="PTHR12526">
    <property type="entry name" value="GLYCOSYLTRANSFERASE"/>
    <property type="match status" value="1"/>
</dbReference>
<dbReference type="SUPFAM" id="SSF53756">
    <property type="entry name" value="UDP-Glycosyltransferase/glycogen phosphorylase"/>
    <property type="match status" value="1"/>
</dbReference>
<dbReference type="RefSeq" id="WP_116612924.1">
    <property type="nucleotide sequence ID" value="NZ_QEOB01000014.1"/>
</dbReference>
<name>A0ABX5KG92_9BURK</name>
<dbReference type="Proteomes" id="UP000245712">
    <property type="component" value="Unassembled WGS sequence"/>
</dbReference>
<reference evidence="2 3" key="1">
    <citation type="submission" date="2018-05" db="EMBL/GenBank/DDBJ databases">
        <title>Genomic Encyclopedia of Type Strains, Phase IV (KMG-V): Genome sequencing to study the core and pangenomes of soil and plant-associated prokaryotes.</title>
        <authorList>
            <person name="Whitman W."/>
        </authorList>
    </citation>
    <scope>NUCLEOTIDE SEQUENCE [LARGE SCALE GENOMIC DNA]</scope>
    <source>
        <strain evidence="2 3">SCZa-39</strain>
    </source>
</reference>
<accession>A0ABX5KG92</accession>
<protein>
    <submittedName>
        <fullName evidence="2">Glycosyltransferase involved in cell wall biosynthesis</fullName>
    </submittedName>
</protein>
<dbReference type="EMBL" id="QEOB01000014">
    <property type="protein sequence ID" value="PVX77962.1"/>
    <property type="molecule type" value="Genomic_DNA"/>
</dbReference>
<evidence type="ECO:0000313" key="2">
    <source>
        <dbReference type="EMBL" id="PVX77962.1"/>
    </source>
</evidence>